<evidence type="ECO:0000313" key="3">
    <source>
        <dbReference type="EMBL" id="RYP07669.1"/>
    </source>
</evidence>
<sequence>MHAIHIREKHGGDVCAVTAYLKSAQPRLIILLGNLDGVQSTDFPSRLANIHKLCSTHCFSAERVVAGEERGRQCDAGFVNVELIREWVRRCDAAHDHTCDRKYDMHLLPPAELSFINVENLCFASPKSTVRYAALSYVWGTLAVLRALKFNIADLRQPGAFSSAQYELPRTIQDAVTLCSRLGIRYLWVDSVCIVQDDPESRGEQLRAMAAVYGHAYFTIAVLSAEHANAGIYRVGPTDCPYKPQEIVTLPSRPLISATSRPAVGLNALGISDIKWNTRGWTLQELVFSRRILVMGKLATWACFGDQWTEDVEFASDLDGRPAPADKINDNKLGAVTWPCISAYSRLAEEYGRRDLSYSSDTINAFSGIITPMSQWFPGGLLYGIAEFTFNIGLLWRTRRTGASLRCDPGTSPFAGGTPNFPTWSWIPWTGNLLFDFWGPAEDYLFPRVPLLVAPLVAWQKRLVSSGAWIDIEIHTTPCVPTSALIRARRYPSPRVGPSILTAPRGSSTTSTRATHPLSPTRASRTPIPPSVRYRDIDERAYHPYLRCRATLRECGATPEVDIMMDDGRWGGRIKLNLEKGTSVPAADEPCEVIAISEAALYLKKTAYAPYMFREVGQRTELEGLEVYEIANVLWIGSLYEVDNVIMFSGPQREAAGYAMFSPCNAVGVRNDI</sequence>
<feature type="region of interest" description="Disordered" evidence="1">
    <location>
        <begin position="496"/>
        <end position="530"/>
    </location>
</feature>
<dbReference type="AlphaFoldDB" id="A0A4V1XBW5"/>
<gene>
    <name evidence="3" type="ORF">DL764_002369</name>
</gene>
<dbReference type="Pfam" id="PF06985">
    <property type="entry name" value="HET"/>
    <property type="match status" value="1"/>
</dbReference>
<organism evidence="3 4">
    <name type="scientific">Monosporascus ibericus</name>
    <dbReference type="NCBI Taxonomy" id="155417"/>
    <lineage>
        <taxon>Eukaryota</taxon>
        <taxon>Fungi</taxon>
        <taxon>Dikarya</taxon>
        <taxon>Ascomycota</taxon>
        <taxon>Pezizomycotina</taxon>
        <taxon>Sordariomycetes</taxon>
        <taxon>Xylariomycetidae</taxon>
        <taxon>Xylariales</taxon>
        <taxon>Xylariales incertae sedis</taxon>
        <taxon>Monosporascus</taxon>
    </lineage>
</organism>
<comment type="caution">
    <text evidence="3">The sequence shown here is derived from an EMBL/GenBank/DDBJ whole genome shotgun (WGS) entry which is preliminary data.</text>
</comment>
<dbReference type="EMBL" id="QJNU01000087">
    <property type="protein sequence ID" value="RYP07669.1"/>
    <property type="molecule type" value="Genomic_DNA"/>
</dbReference>
<evidence type="ECO:0000313" key="4">
    <source>
        <dbReference type="Proteomes" id="UP000293360"/>
    </source>
</evidence>
<dbReference type="STRING" id="155417.A0A4V1XBW5"/>
<reference evidence="3 4" key="1">
    <citation type="submission" date="2018-06" db="EMBL/GenBank/DDBJ databases">
        <title>Complete Genomes of Monosporascus.</title>
        <authorList>
            <person name="Robinson A.J."/>
            <person name="Natvig D.O."/>
        </authorList>
    </citation>
    <scope>NUCLEOTIDE SEQUENCE [LARGE SCALE GENOMIC DNA]</scope>
    <source>
        <strain evidence="3 4">CBS 110550</strain>
    </source>
</reference>
<proteinExistence type="predicted"/>
<dbReference type="OrthoDB" id="5428863at2759"/>
<keyword evidence="4" id="KW-1185">Reference proteome</keyword>
<accession>A0A4V1XBW5</accession>
<evidence type="ECO:0000259" key="2">
    <source>
        <dbReference type="Pfam" id="PF06985"/>
    </source>
</evidence>
<evidence type="ECO:0000256" key="1">
    <source>
        <dbReference type="SAM" id="MobiDB-lite"/>
    </source>
</evidence>
<dbReference type="Proteomes" id="UP000293360">
    <property type="component" value="Unassembled WGS sequence"/>
</dbReference>
<dbReference type="InterPro" id="IPR010730">
    <property type="entry name" value="HET"/>
</dbReference>
<protein>
    <recommendedName>
        <fullName evidence="2">Heterokaryon incompatibility domain-containing protein</fullName>
    </recommendedName>
</protein>
<feature type="domain" description="Heterokaryon incompatibility" evidence="2">
    <location>
        <begin position="132"/>
        <end position="285"/>
    </location>
</feature>
<name>A0A4V1XBW5_9PEZI</name>
<dbReference type="PANTHER" id="PTHR33112:SF12">
    <property type="entry name" value="HETEROKARYON INCOMPATIBILITY DOMAIN-CONTAINING PROTEIN"/>
    <property type="match status" value="1"/>
</dbReference>
<dbReference type="PANTHER" id="PTHR33112">
    <property type="entry name" value="DOMAIN PROTEIN, PUTATIVE-RELATED"/>
    <property type="match status" value="1"/>
</dbReference>
<feature type="compositionally biased region" description="Polar residues" evidence="1">
    <location>
        <begin position="505"/>
        <end position="514"/>
    </location>
</feature>